<dbReference type="AlphaFoldDB" id="A0AAD6CF56"/>
<gene>
    <name evidence="2" type="ORF">N7458_002715</name>
</gene>
<organism evidence="2 3">
    <name type="scientific">Penicillium daleae</name>
    <dbReference type="NCBI Taxonomy" id="63821"/>
    <lineage>
        <taxon>Eukaryota</taxon>
        <taxon>Fungi</taxon>
        <taxon>Dikarya</taxon>
        <taxon>Ascomycota</taxon>
        <taxon>Pezizomycotina</taxon>
        <taxon>Eurotiomycetes</taxon>
        <taxon>Eurotiomycetidae</taxon>
        <taxon>Eurotiales</taxon>
        <taxon>Aspergillaceae</taxon>
        <taxon>Penicillium</taxon>
    </lineage>
</organism>
<evidence type="ECO:0000313" key="2">
    <source>
        <dbReference type="EMBL" id="KAJ5461163.1"/>
    </source>
</evidence>
<evidence type="ECO:0000259" key="1">
    <source>
        <dbReference type="Pfam" id="PF01636"/>
    </source>
</evidence>
<reference evidence="2" key="1">
    <citation type="submission" date="2022-12" db="EMBL/GenBank/DDBJ databases">
        <authorList>
            <person name="Petersen C."/>
        </authorList>
    </citation>
    <scope>NUCLEOTIDE SEQUENCE</scope>
    <source>
        <strain evidence="2">IBT 16125</strain>
    </source>
</reference>
<dbReference type="InterPro" id="IPR002575">
    <property type="entry name" value="Aminoglycoside_PTrfase"/>
</dbReference>
<dbReference type="PANTHER" id="PTHR21310:SF39">
    <property type="entry name" value="AMINOGLYCOSIDE PHOSPHOTRANSFERASE DOMAIN-CONTAINING PROTEIN"/>
    <property type="match status" value="1"/>
</dbReference>
<sequence>MSIELLSNAYQDDQVKRDQILEAVDSSPIIWENGGVNIVRISVNAVVKYGYDVKLWEARNMIFVAQNTTIRLPQVFDAWVEYGDGNLDDETSMCFIVMSYIDGLLLVEVWPKLCDARRDDIQQQLHHFLRELRQTESEHPGPVGGGVCQGTFVTENGAGPFTSKEEMEAWFDERLAVCREFRVADRSQSDFRGSFPRLVVCHMDLHERNIILDCHGKAWLIDWTYTGMDPAYFETAAISRHGREQYLAGLLDLLG</sequence>
<evidence type="ECO:0000313" key="3">
    <source>
        <dbReference type="Proteomes" id="UP001213681"/>
    </source>
</evidence>
<protein>
    <recommendedName>
        <fullName evidence="1">Aminoglycoside phosphotransferase domain-containing protein</fullName>
    </recommendedName>
</protein>
<comment type="caution">
    <text evidence="2">The sequence shown here is derived from an EMBL/GenBank/DDBJ whole genome shotgun (WGS) entry which is preliminary data.</text>
</comment>
<dbReference type="Pfam" id="PF01636">
    <property type="entry name" value="APH"/>
    <property type="match status" value="1"/>
</dbReference>
<accession>A0AAD6CF56</accession>
<feature type="domain" description="Aminoglycoside phosphotransferase" evidence="1">
    <location>
        <begin position="57"/>
        <end position="250"/>
    </location>
</feature>
<dbReference type="InterPro" id="IPR011009">
    <property type="entry name" value="Kinase-like_dom_sf"/>
</dbReference>
<dbReference type="InterPro" id="IPR051678">
    <property type="entry name" value="AGP_Transferase"/>
</dbReference>
<name>A0AAD6CF56_9EURO</name>
<dbReference type="EMBL" id="JAPVEA010000002">
    <property type="protein sequence ID" value="KAJ5461163.1"/>
    <property type="molecule type" value="Genomic_DNA"/>
</dbReference>
<dbReference type="RefSeq" id="XP_056770205.1">
    <property type="nucleotide sequence ID" value="XM_056906098.1"/>
</dbReference>
<proteinExistence type="predicted"/>
<reference evidence="2" key="2">
    <citation type="journal article" date="2023" name="IMA Fungus">
        <title>Comparative genomic study of the Penicillium genus elucidates a diverse pangenome and 15 lateral gene transfer events.</title>
        <authorList>
            <person name="Petersen C."/>
            <person name="Sorensen T."/>
            <person name="Nielsen M.R."/>
            <person name="Sondergaard T.E."/>
            <person name="Sorensen J.L."/>
            <person name="Fitzpatrick D.A."/>
            <person name="Frisvad J.C."/>
            <person name="Nielsen K.L."/>
        </authorList>
    </citation>
    <scope>NUCLEOTIDE SEQUENCE</scope>
    <source>
        <strain evidence="2">IBT 16125</strain>
    </source>
</reference>
<dbReference type="SUPFAM" id="SSF56112">
    <property type="entry name" value="Protein kinase-like (PK-like)"/>
    <property type="match status" value="1"/>
</dbReference>
<keyword evidence="3" id="KW-1185">Reference proteome</keyword>
<dbReference type="Gene3D" id="3.90.1200.10">
    <property type="match status" value="1"/>
</dbReference>
<dbReference type="PANTHER" id="PTHR21310">
    <property type="entry name" value="AMINOGLYCOSIDE PHOSPHOTRANSFERASE-RELATED-RELATED"/>
    <property type="match status" value="1"/>
</dbReference>
<dbReference type="Proteomes" id="UP001213681">
    <property type="component" value="Unassembled WGS sequence"/>
</dbReference>
<dbReference type="GeneID" id="81596341"/>